<evidence type="ECO:0000256" key="6">
    <source>
        <dbReference type="ARBA" id="ARBA00023049"/>
    </source>
</evidence>
<protein>
    <recommendedName>
        <fullName evidence="9">Peptidase M14 domain-containing protein</fullName>
    </recommendedName>
</protein>
<evidence type="ECO:0000256" key="2">
    <source>
        <dbReference type="ARBA" id="ARBA00005988"/>
    </source>
</evidence>
<dbReference type="AlphaFoldDB" id="A0A6F8U0J2"/>
<dbReference type="PROSITE" id="PS52035">
    <property type="entry name" value="PEPTIDASE_M14"/>
    <property type="match status" value="1"/>
</dbReference>
<dbReference type="PANTHER" id="PTHR11705">
    <property type="entry name" value="PROTEASE FAMILY M14 CARBOXYPEPTIDASE A,B"/>
    <property type="match status" value="1"/>
</dbReference>
<name>A0A6F8U0J2_9GAMM</name>
<evidence type="ECO:0000256" key="8">
    <source>
        <dbReference type="SAM" id="MobiDB-lite"/>
    </source>
</evidence>
<feature type="region of interest" description="Disordered" evidence="8">
    <location>
        <begin position="253"/>
        <end position="286"/>
    </location>
</feature>
<dbReference type="PANTHER" id="PTHR11705:SF143">
    <property type="entry name" value="SLL0236 PROTEIN"/>
    <property type="match status" value="1"/>
</dbReference>
<evidence type="ECO:0000256" key="4">
    <source>
        <dbReference type="ARBA" id="ARBA00022801"/>
    </source>
</evidence>
<evidence type="ECO:0000313" key="10">
    <source>
        <dbReference type="EMBL" id="BCB06379.1"/>
    </source>
</evidence>
<gene>
    <name evidence="10" type="ORF">HHSLTHF2_02690</name>
</gene>
<evidence type="ECO:0000313" key="11">
    <source>
        <dbReference type="Proteomes" id="UP000502259"/>
    </source>
</evidence>
<dbReference type="GO" id="GO:0006508">
    <property type="term" value="P:proteolysis"/>
    <property type="evidence" value="ECO:0007669"/>
    <property type="project" value="UniProtKB-KW"/>
</dbReference>
<comment type="cofactor">
    <cofactor evidence="1">
        <name>Zn(2+)</name>
        <dbReference type="ChEBI" id="CHEBI:29105"/>
    </cofactor>
</comment>
<dbReference type="GO" id="GO:0004181">
    <property type="term" value="F:metallocarboxypeptidase activity"/>
    <property type="evidence" value="ECO:0007669"/>
    <property type="project" value="InterPro"/>
</dbReference>
<organism evidence="10 11">
    <name type="scientific">Halomonas hydrothermalis</name>
    <dbReference type="NCBI Taxonomy" id="115561"/>
    <lineage>
        <taxon>Bacteria</taxon>
        <taxon>Pseudomonadati</taxon>
        <taxon>Pseudomonadota</taxon>
        <taxon>Gammaproteobacteria</taxon>
        <taxon>Oceanospirillales</taxon>
        <taxon>Halomonadaceae</taxon>
        <taxon>Halomonas</taxon>
    </lineage>
</organism>
<feature type="compositionally biased region" description="Basic and acidic residues" evidence="8">
    <location>
        <begin position="256"/>
        <end position="269"/>
    </location>
</feature>
<dbReference type="EMBL" id="AP022843">
    <property type="protein sequence ID" value="BCB06379.1"/>
    <property type="molecule type" value="Genomic_DNA"/>
</dbReference>
<evidence type="ECO:0000259" key="9">
    <source>
        <dbReference type="PROSITE" id="PS52035"/>
    </source>
</evidence>
<dbReference type="Proteomes" id="UP000502259">
    <property type="component" value="Chromosome"/>
</dbReference>
<comment type="caution">
    <text evidence="7">Lacks conserved residue(s) required for the propagation of feature annotation.</text>
</comment>
<dbReference type="InterPro" id="IPR025282">
    <property type="entry name" value="DUF4214"/>
</dbReference>
<dbReference type="Pfam" id="PF00246">
    <property type="entry name" value="Peptidase_M14"/>
    <property type="match status" value="1"/>
</dbReference>
<dbReference type="Pfam" id="PF13946">
    <property type="entry name" value="DUF4214"/>
    <property type="match status" value="1"/>
</dbReference>
<dbReference type="GO" id="GO:0005615">
    <property type="term" value="C:extracellular space"/>
    <property type="evidence" value="ECO:0007669"/>
    <property type="project" value="TreeGrafter"/>
</dbReference>
<evidence type="ECO:0000256" key="5">
    <source>
        <dbReference type="ARBA" id="ARBA00022833"/>
    </source>
</evidence>
<keyword evidence="5" id="KW-0862">Zinc</keyword>
<comment type="similarity">
    <text evidence="2 7">Belongs to the peptidase M14 family.</text>
</comment>
<dbReference type="GO" id="GO:0008270">
    <property type="term" value="F:zinc ion binding"/>
    <property type="evidence" value="ECO:0007669"/>
    <property type="project" value="InterPro"/>
</dbReference>
<keyword evidence="6" id="KW-0482">Metalloprotease</keyword>
<evidence type="ECO:0000256" key="3">
    <source>
        <dbReference type="ARBA" id="ARBA00022670"/>
    </source>
</evidence>
<keyword evidence="3" id="KW-0645">Protease</keyword>
<dbReference type="SMART" id="SM00631">
    <property type="entry name" value="Zn_pept"/>
    <property type="match status" value="1"/>
</dbReference>
<dbReference type="InterPro" id="IPR000834">
    <property type="entry name" value="Peptidase_M14"/>
</dbReference>
<sequence>MELQDSGKIVQSIYFSLLGRAADPEGFGFWQERLESDGLQAVLSEIASSQEAQTYMQEASDSEYVADLYEQLFARAADTEGHEFWAGKLEVGELSRVELRGAVIQAAADTDTEALNAKLAVADYYSQNVSAENYSAEQSLVMESLHSNEQLYAELQRLDTEYESMDLSQVGESVEGNPLYKAVVGSGPKTLMIATQQHGDEPLGTEAALYLLEYLAGDSVEAKALREEVTVVVMPRVNPDGFARWEQQVAGAEDVLDPRRNSNDIDLNRTYDPNEEQNPEQAPESAAVREVVKEYRPDLYLDYHHQNNYRSEDETLDSMSVLWATSDEVEPALMESGQRAVVAIKEALEDFEHDSLTLFPGSDNPAISRNGLALDGTPTLLIEQRGLQEMDQLAQGLDLDYSALAAALTLEGWLSMIGVIEFMASGEFDSLDPAIAQQIAERSEYVDFADLYSDDATVANIAEEVGGFEEAFLAGVSQGLEDGLVG</sequence>
<dbReference type="SUPFAM" id="SSF53187">
    <property type="entry name" value="Zn-dependent exopeptidases"/>
    <property type="match status" value="1"/>
</dbReference>
<keyword evidence="4" id="KW-0378">Hydrolase</keyword>
<reference evidence="10 11" key="1">
    <citation type="submission" date="2020-03" db="EMBL/GenBank/DDBJ databases">
        <title>Complete Genome Sequence of Halomonas hydrothermalis Strain Slthf2, Halophilic Bacterium Isolated from Deep-Sea Hydrothermal-Vent Environments.</title>
        <authorList>
            <person name="Takeyama N."/>
            <person name="Huang M."/>
            <person name="Sato K."/>
            <person name="Galipon J."/>
            <person name="Arakawa K."/>
        </authorList>
    </citation>
    <scope>NUCLEOTIDE SEQUENCE [LARGE SCALE GENOMIC DNA]</scope>
    <source>
        <strain evidence="10 11">Slthf2</strain>
    </source>
</reference>
<evidence type="ECO:0000256" key="1">
    <source>
        <dbReference type="ARBA" id="ARBA00001947"/>
    </source>
</evidence>
<evidence type="ECO:0000256" key="7">
    <source>
        <dbReference type="PROSITE-ProRule" id="PRU01379"/>
    </source>
</evidence>
<dbReference type="Gene3D" id="3.40.630.10">
    <property type="entry name" value="Zn peptidases"/>
    <property type="match status" value="1"/>
</dbReference>
<feature type="domain" description="Peptidase M14" evidence="9">
    <location>
        <begin position="144"/>
        <end position="423"/>
    </location>
</feature>
<accession>A0A6F8U0J2</accession>
<keyword evidence="11" id="KW-1185">Reference proteome</keyword>
<dbReference type="RefSeq" id="WP_172419644.1">
    <property type="nucleotide sequence ID" value="NZ_AP022843.1"/>
</dbReference>
<proteinExistence type="inferred from homology"/>